<dbReference type="Pfam" id="PF07996">
    <property type="entry name" value="T4SS"/>
    <property type="match status" value="1"/>
</dbReference>
<dbReference type="EMBL" id="QHHQ01000014">
    <property type="protein sequence ID" value="RAH96259.1"/>
    <property type="molecule type" value="Genomic_DNA"/>
</dbReference>
<dbReference type="Proteomes" id="UP000249590">
    <property type="component" value="Unassembled WGS sequence"/>
</dbReference>
<feature type="chain" id="PRO_5032399878" description="Type IV secretion system protein VirB5" evidence="2">
    <location>
        <begin position="23"/>
        <end position="236"/>
    </location>
</feature>
<dbReference type="InterPro" id="IPR023220">
    <property type="entry name" value="T4SS_VirB5-domain"/>
</dbReference>
<proteinExistence type="predicted"/>
<evidence type="ECO:0000256" key="2">
    <source>
        <dbReference type="SAM" id="SignalP"/>
    </source>
</evidence>
<accession>A0A8B2NNW1</accession>
<evidence type="ECO:0000256" key="1">
    <source>
        <dbReference type="SAM" id="Coils"/>
    </source>
</evidence>
<dbReference type="AlphaFoldDB" id="A0A8B2NNW1"/>
<evidence type="ECO:0000313" key="4">
    <source>
        <dbReference type="Proteomes" id="UP000249590"/>
    </source>
</evidence>
<keyword evidence="1" id="KW-0175">Coiled coil</keyword>
<dbReference type="RefSeq" id="WP_111352534.1">
    <property type="nucleotide sequence ID" value="NZ_QHHQ01000014.1"/>
</dbReference>
<organism evidence="3 4">
    <name type="scientific">Acuticoccus sediminis</name>
    <dbReference type="NCBI Taxonomy" id="2184697"/>
    <lineage>
        <taxon>Bacteria</taxon>
        <taxon>Pseudomonadati</taxon>
        <taxon>Pseudomonadota</taxon>
        <taxon>Alphaproteobacteria</taxon>
        <taxon>Hyphomicrobiales</taxon>
        <taxon>Amorphaceae</taxon>
        <taxon>Acuticoccus</taxon>
    </lineage>
</organism>
<comment type="caution">
    <text evidence="3">The sequence shown here is derived from an EMBL/GenBank/DDBJ whole genome shotgun (WGS) entry which is preliminary data.</text>
</comment>
<keyword evidence="2" id="KW-0732">Signal</keyword>
<dbReference type="SUPFAM" id="SSF101082">
    <property type="entry name" value="Typo IV secretion system protein TraC"/>
    <property type="match status" value="1"/>
</dbReference>
<name>A0A8B2NNW1_9HYPH</name>
<gene>
    <name evidence="3" type="ORF">DLJ53_32660</name>
</gene>
<reference evidence="3 4" key="1">
    <citation type="submission" date="2018-05" db="EMBL/GenBank/DDBJ databases">
        <title>Acuticoccus sediminis sp. nov., isolated from deep-sea sediment of Indian Ocean.</title>
        <authorList>
            <person name="Liu X."/>
            <person name="Lai Q."/>
            <person name="Du Y."/>
            <person name="Sun F."/>
            <person name="Zhang X."/>
            <person name="Wang S."/>
            <person name="Shao Z."/>
        </authorList>
    </citation>
    <scope>NUCLEOTIDE SEQUENCE [LARGE SCALE GENOMIC DNA]</scope>
    <source>
        <strain evidence="3 4">PTG4-2</strain>
    </source>
</reference>
<dbReference type="OrthoDB" id="8100773at2"/>
<feature type="signal peptide" evidence="2">
    <location>
        <begin position="1"/>
        <end position="22"/>
    </location>
</feature>
<sequence>MKRMTILATVSVALMGGPAAHAQGVPVFDGTAVAQFVQQLEQMRQDYEAQLEQLTSLQDQLESITGDKGISSILNSTTDQLARQAADSLTSIMDGAIGSGSIAGGNTSALSDRIGELKDTFDLDDLSAYFGSDLAQDRALATQAGSGMATVATAEDTYQRANASMERINRLIDGIDANADLKASLDYNTRMMAEVAVLLNENLRLQAAMAATVGTDAISAARDRTAGRRFMHGTEE</sequence>
<dbReference type="InterPro" id="IPR014158">
    <property type="entry name" value="T4SS_VirB5"/>
</dbReference>
<feature type="coiled-coil region" evidence="1">
    <location>
        <begin position="33"/>
        <end position="67"/>
    </location>
</feature>
<keyword evidence="4" id="KW-1185">Reference proteome</keyword>
<evidence type="ECO:0008006" key="5">
    <source>
        <dbReference type="Google" id="ProtNLM"/>
    </source>
</evidence>
<dbReference type="Gene3D" id="1.20.58.430">
    <property type="entry name" value="Type IV secretion system, VirB5-domain"/>
    <property type="match status" value="1"/>
</dbReference>
<protein>
    <recommendedName>
        <fullName evidence="5">Type IV secretion system protein VirB5</fullName>
    </recommendedName>
</protein>
<evidence type="ECO:0000313" key="3">
    <source>
        <dbReference type="EMBL" id="RAH96259.1"/>
    </source>
</evidence>